<organism evidence="1 2">
    <name type="scientific">Arenibacterium halophilum</name>
    <dbReference type="NCBI Taxonomy" id="2583821"/>
    <lineage>
        <taxon>Bacteria</taxon>
        <taxon>Pseudomonadati</taxon>
        <taxon>Pseudomonadota</taxon>
        <taxon>Alphaproteobacteria</taxon>
        <taxon>Rhodobacterales</taxon>
        <taxon>Paracoccaceae</taxon>
        <taxon>Arenibacterium</taxon>
    </lineage>
</organism>
<proteinExistence type="predicted"/>
<dbReference type="EMBL" id="VCPC01000002">
    <property type="protein sequence ID" value="TMV13182.1"/>
    <property type="molecule type" value="Genomic_DNA"/>
</dbReference>
<dbReference type="Gene3D" id="1.20.200.10">
    <property type="entry name" value="Fumarase/aspartase (Central domain)"/>
    <property type="match status" value="1"/>
</dbReference>
<protein>
    <submittedName>
        <fullName evidence="1">Histidine ammonia-lyase</fullName>
    </submittedName>
</protein>
<comment type="caution">
    <text evidence="1">The sequence shown here is derived from an EMBL/GenBank/DDBJ whole genome shotgun (WGS) entry which is preliminary data.</text>
</comment>
<dbReference type="SUPFAM" id="SSF48557">
    <property type="entry name" value="L-aspartase-like"/>
    <property type="match status" value="1"/>
</dbReference>
<evidence type="ECO:0000313" key="2">
    <source>
        <dbReference type="Proteomes" id="UP001191082"/>
    </source>
</evidence>
<dbReference type="Proteomes" id="UP001191082">
    <property type="component" value="Unassembled WGS sequence"/>
</dbReference>
<dbReference type="InterPro" id="IPR008948">
    <property type="entry name" value="L-Aspartase-like"/>
</dbReference>
<dbReference type="Pfam" id="PF00221">
    <property type="entry name" value="Lyase_aromatic"/>
    <property type="match status" value="1"/>
</dbReference>
<dbReference type="Gene3D" id="1.10.275.10">
    <property type="entry name" value="Fumarase/aspartase (N-terminal domain)"/>
    <property type="match status" value="1"/>
</dbReference>
<gene>
    <name evidence="1" type="ORF">FGK64_10475</name>
</gene>
<accession>A0ABY2X9X5</accession>
<keyword evidence="2" id="KW-1185">Reference proteome</keyword>
<sequence length="506" mass="53007">MPDHPDIQLGDLPPSVSDIAAIARTRAHVKLSVGMQTRIQAARDIVETQLACNVPVYGLTTGLGASVDTRLDLADVTAFQQRVPQARAVGVGTPLPVETVRAIMAARLAGFAGGASGISFGVAQTLVDALNAGVHPLVYALGSVGEADLAQMSDVTRGLMGHGEAEYKGEILPAREALSRAGFAPLKLGPRDGHAMVSANAFSIAQACLALDDLNRLISWSLSATALAFEAFRAATSVLDPRVLSLRPAFGQVEAGARLMALLSGSALLNEGVARRLQDPLSYRCAPQIWGALLHARDEAAEATAIELRGPGDNPVVLVDDGILLHNGNFDTTALALSWERLGLAIAQCASATTHRCMQIMSPGISDLPRFLSPMGSSRNGFATVQKTLSALEAEIRHLATPMAFPPIPVADGVEDHASLAPGVLAKTATIIDRFRLLVAIELVVSAQAVELRGVTDMLGEGTAWAYAAVRGLVAPLTEDRAQGPDFRAMADMLRSDLPPTPSGQT</sequence>
<dbReference type="CDD" id="cd00332">
    <property type="entry name" value="PAL-HAL"/>
    <property type="match status" value="1"/>
</dbReference>
<dbReference type="InterPro" id="IPR001106">
    <property type="entry name" value="Aromatic_Lyase"/>
</dbReference>
<dbReference type="PANTHER" id="PTHR10362">
    <property type="entry name" value="HISTIDINE AMMONIA-LYASE"/>
    <property type="match status" value="1"/>
</dbReference>
<dbReference type="InterPro" id="IPR024083">
    <property type="entry name" value="Fumarase/histidase_N"/>
</dbReference>
<dbReference type="RefSeq" id="WP_138863738.1">
    <property type="nucleotide sequence ID" value="NZ_VCPC01000002.1"/>
</dbReference>
<reference evidence="1 2" key="1">
    <citation type="submission" date="2019-05" db="EMBL/GenBank/DDBJ databases">
        <title>Marivita sp. nov. isolated from sea sediment.</title>
        <authorList>
            <person name="Kim W."/>
        </authorList>
    </citation>
    <scope>NUCLEOTIDE SEQUENCE [LARGE SCALE GENOMIC DNA]</scope>
    <source>
        <strain evidence="1 2">CAU 1492</strain>
    </source>
</reference>
<evidence type="ECO:0000313" key="1">
    <source>
        <dbReference type="EMBL" id="TMV13182.1"/>
    </source>
</evidence>
<name>A0ABY2X9X5_9RHOB</name>